<keyword evidence="4" id="KW-1185">Reference proteome</keyword>
<dbReference type="EMBL" id="DF820474">
    <property type="protein sequence ID" value="GAK60702.1"/>
    <property type="molecule type" value="Genomic_DNA"/>
</dbReference>
<name>A0A081C7Z7_VECG1</name>
<dbReference type="HOGENOM" id="CLU_1537078_0_0_0"/>
<keyword evidence="1" id="KW-0732">Signal</keyword>
<feature type="signal peptide" evidence="1">
    <location>
        <begin position="1"/>
        <end position="22"/>
    </location>
</feature>
<accession>A0A081C7Z7</accession>
<feature type="chain" id="PRO_5001755597" description="DUF4384 domain-containing protein" evidence="1">
    <location>
        <begin position="23"/>
        <end position="174"/>
    </location>
</feature>
<evidence type="ECO:0000256" key="1">
    <source>
        <dbReference type="SAM" id="SignalP"/>
    </source>
</evidence>
<gene>
    <name evidence="3" type="ORF">U27_00600</name>
</gene>
<dbReference type="Pfam" id="PF14326">
    <property type="entry name" value="DUF4384"/>
    <property type="match status" value="1"/>
</dbReference>
<dbReference type="eggNOG" id="COG1470">
    <property type="taxonomic scope" value="Bacteria"/>
</dbReference>
<sequence>MKTSKFILGMLLLIFFVSSCYTRPPQQIPPEPLMVEVQVDKPIYRIGEFIVLTARSNQDCYLALYDISTVGEVTQIFPNRYAEDNLIRGGQIYRIPTQTDSFDYEVTGPPGIERVRAVCTQKNVNIVDPAMVSKQETFPYIQQTAPQFEQSLNQKLGTIPSEQWAEASITFQVQ</sequence>
<organism evidence="3">
    <name type="scientific">Vecturithrix granuli</name>
    <dbReference type="NCBI Taxonomy" id="1499967"/>
    <lineage>
        <taxon>Bacteria</taxon>
        <taxon>Candidatus Moduliflexota</taxon>
        <taxon>Candidatus Vecturitrichia</taxon>
        <taxon>Candidatus Vecturitrichales</taxon>
        <taxon>Candidatus Vecturitrichaceae</taxon>
        <taxon>Candidatus Vecturithrix</taxon>
    </lineage>
</organism>
<dbReference type="PANTHER" id="PTHR36194:SF1">
    <property type="entry name" value="S-LAYER-LIKE PROTEIN"/>
    <property type="match status" value="1"/>
</dbReference>
<feature type="domain" description="DUF4384" evidence="2">
    <location>
        <begin position="44"/>
        <end position="122"/>
    </location>
</feature>
<dbReference type="InterPro" id="IPR025493">
    <property type="entry name" value="DUF4384"/>
</dbReference>
<evidence type="ECO:0000313" key="4">
    <source>
        <dbReference type="Proteomes" id="UP000030661"/>
    </source>
</evidence>
<dbReference type="PROSITE" id="PS51257">
    <property type="entry name" value="PROKAR_LIPOPROTEIN"/>
    <property type="match status" value="1"/>
</dbReference>
<proteinExistence type="predicted"/>
<reference evidence="3" key="1">
    <citation type="journal article" date="2015" name="PeerJ">
        <title>First genomic representation of candidate bacterial phylum KSB3 points to enhanced environmental sensing as a trigger of wastewater bulking.</title>
        <authorList>
            <person name="Sekiguchi Y."/>
            <person name="Ohashi A."/>
            <person name="Parks D.H."/>
            <person name="Yamauchi T."/>
            <person name="Tyson G.W."/>
            <person name="Hugenholtz P."/>
        </authorList>
    </citation>
    <scope>NUCLEOTIDE SEQUENCE [LARGE SCALE GENOMIC DNA]</scope>
</reference>
<evidence type="ECO:0000313" key="3">
    <source>
        <dbReference type="EMBL" id="GAK60702.1"/>
    </source>
</evidence>
<dbReference type="STRING" id="1499967.U27_00600"/>
<protein>
    <recommendedName>
        <fullName evidence="2">DUF4384 domain-containing protein</fullName>
    </recommendedName>
</protein>
<dbReference type="PANTHER" id="PTHR36194">
    <property type="entry name" value="S-LAYER-LIKE PROTEIN"/>
    <property type="match status" value="1"/>
</dbReference>
<dbReference type="Proteomes" id="UP000030661">
    <property type="component" value="Unassembled WGS sequence"/>
</dbReference>
<evidence type="ECO:0000259" key="2">
    <source>
        <dbReference type="Pfam" id="PF14326"/>
    </source>
</evidence>
<dbReference type="AlphaFoldDB" id="A0A081C7Z7"/>